<dbReference type="GO" id="GO:0016020">
    <property type="term" value="C:membrane"/>
    <property type="evidence" value="ECO:0007669"/>
    <property type="project" value="TreeGrafter"/>
</dbReference>
<comment type="subcellular location">
    <subcellularLocation>
        <location evidence="11">Cytoplasm</location>
    </subcellularLocation>
</comment>
<evidence type="ECO:0000256" key="6">
    <source>
        <dbReference type="PIRSR" id="PIRSR604809-2"/>
    </source>
</evidence>
<feature type="binding site" evidence="6">
    <location>
        <position position="340"/>
    </location>
    <ligand>
        <name>ATP</name>
        <dbReference type="ChEBI" id="CHEBI:30616"/>
    </ligand>
</feature>
<dbReference type="Pfam" id="PF00120">
    <property type="entry name" value="Gln-synt_C"/>
    <property type="match status" value="1"/>
</dbReference>
<comment type="catalytic activity">
    <reaction evidence="12">
        <text>L-glutamate + NH4(+) + ATP = L-glutamine + ADP + phosphate + H(+)</text>
        <dbReference type="Rhea" id="RHEA:16169"/>
        <dbReference type="ChEBI" id="CHEBI:15378"/>
        <dbReference type="ChEBI" id="CHEBI:28938"/>
        <dbReference type="ChEBI" id="CHEBI:29985"/>
        <dbReference type="ChEBI" id="CHEBI:30616"/>
        <dbReference type="ChEBI" id="CHEBI:43474"/>
        <dbReference type="ChEBI" id="CHEBI:58359"/>
        <dbReference type="ChEBI" id="CHEBI:456216"/>
        <dbReference type="EC" id="6.3.1.2"/>
    </reaction>
</comment>
<dbReference type="InterPro" id="IPR008147">
    <property type="entry name" value="Gln_synt_N"/>
</dbReference>
<feature type="binding site" evidence="7">
    <location>
        <position position="133"/>
    </location>
    <ligand>
        <name>Mg(2+)</name>
        <dbReference type="ChEBI" id="CHEBI:18420"/>
        <label>1</label>
    </ligand>
</feature>
<feature type="binding site" evidence="7">
    <location>
        <position position="270"/>
    </location>
    <ligand>
        <name>Mg(2+)</name>
        <dbReference type="ChEBI" id="CHEBI:18420"/>
        <label>1</label>
    </ligand>
</feature>
<feature type="modified residue" description="O-AMP-tyrosine" evidence="8">
    <location>
        <position position="398"/>
    </location>
</feature>
<evidence type="ECO:0000256" key="2">
    <source>
        <dbReference type="ARBA" id="ARBA00009897"/>
    </source>
</evidence>
<dbReference type="FunFam" id="3.30.590.10:FF:000001">
    <property type="entry name" value="Glutamine synthetase"/>
    <property type="match status" value="1"/>
</dbReference>
<accession>A0A7W9ZKA1</accession>
<feature type="domain" description="GS catalytic" evidence="14">
    <location>
        <begin position="106"/>
        <end position="469"/>
    </location>
</feature>
<dbReference type="GO" id="GO:0005737">
    <property type="term" value="C:cytoplasm"/>
    <property type="evidence" value="ECO:0007669"/>
    <property type="project" value="UniProtKB-SubCell"/>
</dbReference>
<dbReference type="SUPFAM" id="SSF54368">
    <property type="entry name" value="Glutamine synthetase, N-terminal domain"/>
    <property type="match status" value="1"/>
</dbReference>
<evidence type="ECO:0000256" key="9">
    <source>
        <dbReference type="PROSITE-ProRule" id="PRU01330"/>
    </source>
</evidence>
<dbReference type="InterPro" id="IPR027303">
    <property type="entry name" value="Gln_synth_gly_rich_site"/>
</dbReference>
<dbReference type="Gene3D" id="3.10.20.70">
    <property type="entry name" value="Glutamine synthetase, N-terminal domain"/>
    <property type="match status" value="1"/>
</dbReference>
<comment type="function">
    <text evidence="1">Catalyzes the ATP-dependent biosynthesis of glutamine from glutamate and ammonia.</text>
</comment>
<evidence type="ECO:0000259" key="13">
    <source>
        <dbReference type="PROSITE" id="PS51986"/>
    </source>
</evidence>
<keyword evidence="8" id="KW-0597">Phosphoprotein</keyword>
<dbReference type="InterPro" id="IPR036651">
    <property type="entry name" value="Gln_synt_N_sf"/>
</dbReference>
<dbReference type="GO" id="GO:0004356">
    <property type="term" value="F:glutamine synthetase activity"/>
    <property type="evidence" value="ECO:0007669"/>
    <property type="project" value="UniProtKB-EC"/>
</dbReference>
<feature type="binding site" evidence="7">
    <location>
        <position position="131"/>
    </location>
    <ligand>
        <name>Mg(2+)</name>
        <dbReference type="ChEBI" id="CHEBI:18420"/>
        <label>1</label>
    </ligand>
</feature>
<comment type="subunit">
    <text evidence="11">Oligomer of 12 subunits arranged in the form of two hexagons.</text>
</comment>
<feature type="binding site" evidence="7">
    <location>
        <position position="221"/>
    </location>
    <ligand>
        <name>Mg(2+)</name>
        <dbReference type="ChEBI" id="CHEBI:18420"/>
        <label>1</label>
    </ligand>
</feature>
<feature type="binding site" evidence="6">
    <location>
        <begin position="224"/>
        <end position="226"/>
    </location>
    <ligand>
        <name>ATP</name>
        <dbReference type="ChEBI" id="CHEBI:30616"/>
    </ligand>
</feature>
<sequence>MSDVNTILEMIKENDVKYVDFRFTDPKGKWQHTAQHVSTVDEDLLTEGVMFDGSSILGWKEINESDMILMPDLSTAVLDPFAAQPHLIIVCDVVDPATGQLYDRCPRAVAKKGLAYAQSVGIADTAYFGPEAEFFVFDDVRYTVDMHKVSFELDSEDAPWVTDKTFEQGNYAHRPGVKGGYFPVPPVDNAVDLRAEMCTVMMDMGLPMEKHHHEVAASQHELGFKFGTLMQAADWMQTYKYVVHMVAHSYGKTATFMPKPLAGDNGSGMHVHQSLWKDGKPLFAGSGYADLSDMALYYIGGIIKHAKALNAFTNPSTNSYKRLIPGFEAPVLLAYSARNRSASCRIPHVASPKGKRVEVRFPDPTANPYLAYTAMMMAGLDGIQNKIHPGDPMDKNLYDLPPEELAQVPTVCGSLREALESLKANHEFLTRGDVFTKDFIESYIELKYQEVYAYEHTPHPIEYKMYYSA</sequence>
<dbReference type="PROSITE" id="PS00181">
    <property type="entry name" value="GLNA_ATP"/>
    <property type="match status" value="1"/>
</dbReference>
<dbReference type="PROSITE" id="PS51987">
    <property type="entry name" value="GS_CATALYTIC"/>
    <property type="match status" value="1"/>
</dbReference>
<comment type="subunit">
    <text evidence="3">Oligomer of 12 subunits arranged in the form of two hexameric ring.</text>
</comment>
<evidence type="ECO:0000256" key="3">
    <source>
        <dbReference type="ARBA" id="ARBA00011258"/>
    </source>
</evidence>
<dbReference type="GO" id="GO:0046872">
    <property type="term" value="F:metal ion binding"/>
    <property type="evidence" value="ECO:0007669"/>
    <property type="project" value="UniProtKB-KW"/>
</dbReference>
<dbReference type="Pfam" id="PF03951">
    <property type="entry name" value="Gln-synt_N"/>
    <property type="match status" value="1"/>
</dbReference>
<keyword evidence="6 12" id="KW-0067">ATP-binding</keyword>
<comment type="similarity">
    <text evidence="2 9 10">Belongs to the glutamine synthetase family.</text>
</comment>
<dbReference type="GO" id="GO:0005524">
    <property type="term" value="F:ATP binding"/>
    <property type="evidence" value="ECO:0007669"/>
    <property type="project" value="UniProtKB-KW"/>
</dbReference>
<evidence type="ECO:0000256" key="7">
    <source>
        <dbReference type="PIRSR" id="PIRSR604809-3"/>
    </source>
</evidence>
<keyword evidence="12 15" id="KW-0436">Ligase</keyword>
<dbReference type="AlphaFoldDB" id="A0A7W9ZKA1"/>
<keyword evidence="16" id="KW-1185">Reference proteome</keyword>
<dbReference type="InterPro" id="IPR014746">
    <property type="entry name" value="Gln_synth/guanido_kin_cat_dom"/>
</dbReference>
<reference evidence="15 16" key="1">
    <citation type="submission" date="2020-08" db="EMBL/GenBank/DDBJ databases">
        <title>Genomic Encyclopedia of Type Strains, Phase IV (KMG-IV): sequencing the most valuable type-strain genomes for metagenomic binning, comparative biology and taxonomic classification.</title>
        <authorList>
            <person name="Goeker M."/>
        </authorList>
    </citation>
    <scope>NUCLEOTIDE SEQUENCE [LARGE SCALE GENOMIC DNA]</scope>
    <source>
        <strain evidence="15 16">DSM 11590</strain>
    </source>
</reference>
<dbReference type="PANTHER" id="PTHR43407:SF2">
    <property type="entry name" value="GLUTAMINE SYNTHETASE"/>
    <property type="match status" value="1"/>
</dbReference>
<dbReference type="InterPro" id="IPR004809">
    <property type="entry name" value="Gln_synth_I"/>
</dbReference>
<keyword evidence="6 12" id="KW-0547">Nucleotide-binding</keyword>
<evidence type="ECO:0000313" key="15">
    <source>
        <dbReference type="EMBL" id="MBB6211764.1"/>
    </source>
</evidence>
<dbReference type="EC" id="6.3.1.2" evidence="12"/>
<evidence type="ECO:0000256" key="12">
    <source>
        <dbReference type="RuleBase" id="RU004356"/>
    </source>
</evidence>
<feature type="binding site" evidence="7">
    <location>
        <position position="358"/>
    </location>
    <ligand>
        <name>Mg(2+)</name>
        <dbReference type="ChEBI" id="CHEBI:18420"/>
        <label>1</label>
    </ligand>
</feature>
<dbReference type="InterPro" id="IPR001637">
    <property type="entry name" value="Gln_synth_I_adenylation_site"/>
</dbReference>
<comment type="cofactor">
    <cofactor evidence="7">
        <name>Mg(2+)</name>
        <dbReference type="ChEBI" id="CHEBI:18420"/>
    </cofactor>
    <text evidence="7">Binds 2 Mg(2+) ions per subunit.</text>
</comment>
<dbReference type="NCBIfam" id="TIGR00653">
    <property type="entry name" value="GlnA"/>
    <property type="match status" value="1"/>
</dbReference>
<evidence type="ECO:0000313" key="16">
    <source>
        <dbReference type="Proteomes" id="UP000544872"/>
    </source>
</evidence>
<feature type="binding site" evidence="7">
    <location>
        <position position="214"/>
    </location>
    <ligand>
        <name>Mg(2+)</name>
        <dbReference type="ChEBI" id="CHEBI:18420"/>
        <label>1</label>
    </ligand>
</feature>
<feature type="binding site" evidence="6">
    <location>
        <position position="353"/>
    </location>
    <ligand>
        <name>ATP</name>
        <dbReference type="ChEBI" id="CHEBI:30616"/>
    </ligand>
</feature>
<evidence type="ECO:0000259" key="14">
    <source>
        <dbReference type="PROSITE" id="PS51987"/>
    </source>
</evidence>
<proteinExistence type="inferred from homology"/>
<dbReference type="GO" id="GO:0019740">
    <property type="term" value="P:nitrogen utilization"/>
    <property type="evidence" value="ECO:0007669"/>
    <property type="project" value="TreeGrafter"/>
</dbReference>
<gene>
    <name evidence="15" type="ORF">FHS48_003207</name>
</gene>
<evidence type="ECO:0000256" key="8">
    <source>
        <dbReference type="PIRSR" id="PIRSR604809-50"/>
    </source>
</evidence>
<dbReference type="SMART" id="SM01230">
    <property type="entry name" value="Gln-synt_C"/>
    <property type="match status" value="1"/>
</dbReference>
<dbReference type="PANTHER" id="PTHR43407">
    <property type="entry name" value="GLUTAMINE SYNTHETASE"/>
    <property type="match status" value="1"/>
</dbReference>
<dbReference type="SUPFAM" id="SSF55931">
    <property type="entry name" value="Glutamine synthetase/guanido kinase"/>
    <property type="match status" value="1"/>
</dbReference>
<keyword evidence="7" id="KW-0460">Magnesium</keyword>
<dbReference type="GO" id="GO:0006542">
    <property type="term" value="P:glutamine biosynthetic process"/>
    <property type="evidence" value="ECO:0007669"/>
    <property type="project" value="InterPro"/>
</dbReference>
<comment type="caution">
    <text evidence="15">The sequence shown here is derived from an EMBL/GenBank/DDBJ whole genome shotgun (WGS) entry which is preliminary data.</text>
</comment>
<keyword evidence="4" id="KW-0535">Nitrogen fixation</keyword>
<feature type="binding site" evidence="6">
    <location>
        <begin position="272"/>
        <end position="274"/>
    </location>
    <ligand>
        <name>ATP</name>
        <dbReference type="ChEBI" id="CHEBI:30616"/>
    </ligand>
</feature>
<dbReference type="Gene3D" id="3.30.590.10">
    <property type="entry name" value="Glutamine synthetase/guanido kinase, catalytic domain"/>
    <property type="match status" value="1"/>
</dbReference>
<evidence type="ECO:0000256" key="5">
    <source>
        <dbReference type="PIRSR" id="PIRSR604809-1"/>
    </source>
</evidence>
<dbReference type="PROSITE" id="PS00182">
    <property type="entry name" value="GLNA_ADENYLATION"/>
    <property type="match status" value="1"/>
</dbReference>
<dbReference type="InterPro" id="IPR027302">
    <property type="entry name" value="Gln_synth_N_conserv_site"/>
</dbReference>
<keyword evidence="7" id="KW-0479">Metal-binding</keyword>
<dbReference type="InterPro" id="IPR008146">
    <property type="entry name" value="Gln_synth_cat_dom"/>
</dbReference>
<dbReference type="PROSITE" id="PS00180">
    <property type="entry name" value="GLNA_1"/>
    <property type="match status" value="1"/>
</dbReference>
<evidence type="ECO:0000256" key="4">
    <source>
        <dbReference type="ARBA" id="ARBA00023231"/>
    </source>
</evidence>
<feature type="binding site" evidence="5">
    <location>
        <position position="340"/>
    </location>
    <ligand>
        <name>L-glutamate</name>
        <dbReference type="ChEBI" id="CHEBI:29985"/>
    </ligand>
</feature>
<evidence type="ECO:0000256" key="10">
    <source>
        <dbReference type="RuleBase" id="RU000384"/>
    </source>
</evidence>
<organism evidence="15 16">
    <name type="scientific">Novispirillum itersonii</name>
    <name type="common">Aquaspirillum itersonii</name>
    <dbReference type="NCBI Taxonomy" id="189"/>
    <lineage>
        <taxon>Bacteria</taxon>
        <taxon>Pseudomonadati</taxon>
        <taxon>Pseudomonadota</taxon>
        <taxon>Alphaproteobacteria</taxon>
        <taxon>Rhodospirillales</taxon>
        <taxon>Novispirillaceae</taxon>
        <taxon>Novispirillum</taxon>
    </lineage>
</organism>
<feature type="binding site" evidence="5">
    <location>
        <position position="360"/>
    </location>
    <ligand>
        <name>L-glutamate</name>
        <dbReference type="ChEBI" id="CHEBI:29985"/>
    </ligand>
</feature>
<feature type="binding site" evidence="5">
    <location>
        <position position="322"/>
    </location>
    <ligand>
        <name>L-glutamate</name>
        <dbReference type="ChEBI" id="CHEBI:29985"/>
    </ligand>
</feature>
<feature type="binding site" evidence="6">
    <location>
        <position position="209"/>
    </location>
    <ligand>
        <name>ATP</name>
        <dbReference type="ChEBI" id="CHEBI:30616"/>
    </ligand>
</feature>
<feature type="domain" description="GS beta-grasp" evidence="13">
    <location>
        <begin position="14"/>
        <end position="98"/>
    </location>
</feature>
<name>A0A7W9ZKA1_NOVIT</name>
<feature type="binding site" evidence="5">
    <location>
        <position position="328"/>
    </location>
    <ligand>
        <name>L-glutamate</name>
        <dbReference type="ChEBI" id="CHEBI:29985"/>
    </ligand>
</feature>
<feature type="binding site" evidence="5">
    <location>
        <begin position="265"/>
        <end position="266"/>
    </location>
    <ligand>
        <name>L-glutamate</name>
        <dbReference type="ChEBI" id="CHEBI:29985"/>
    </ligand>
</feature>
<evidence type="ECO:0000256" key="1">
    <source>
        <dbReference type="ARBA" id="ARBA00003117"/>
    </source>
</evidence>
<protein>
    <recommendedName>
        <fullName evidence="12">Glutamine synthetase</fullName>
        <ecNumber evidence="12">6.3.1.2</ecNumber>
    </recommendedName>
</protein>
<dbReference type="Proteomes" id="UP000544872">
    <property type="component" value="Unassembled WGS sequence"/>
</dbReference>
<dbReference type="EMBL" id="JACIIX010000013">
    <property type="protein sequence ID" value="MBB6211764.1"/>
    <property type="molecule type" value="Genomic_DNA"/>
</dbReference>
<keyword evidence="11" id="KW-0963">Cytoplasm</keyword>
<dbReference type="RefSeq" id="WP_184264807.1">
    <property type="nucleotide sequence ID" value="NZ_JACIIX010000013.1"/>
</dbReference>
<evidence type="ECO:0000256" key="11">
    <source>
        <dbReference type="RuleBase" id="RU000387"/>
    </source>
</evidence>
<dbReference type="PROSITE" id="PS51986">
    <property type="entry name" value="GS_BETA_GRASP"/>
    <property type="match status" value="1"/>
</dbReference>